<dbReference type="EMBL" id="NBXA01000026">
    <property type="protein sequence ID" value="RFA07236.1"/>
    <property type="molecule type" value="Genomic_DNA"/>
</dbReference>
<dbReference type="GO" id="GO:0016627">
    <property type="term" value="F:oxidoreductase activity, acting on the CH-CH group of donors"/>
    <property type="evidence" value="ECO:0007669"/>
    <property type="project" value="TreeGrafter"/>
</dbReference>
<dbReference type="Gene3D" id="2.30.110.10">
    <property type="entry name" value="Electron Transport, Fmn-binding Protein, Chain A"/>
    <property type="match status" value="1"/>
</dbReference>
<proteinExistence type="predicted"/>
<dbReference type="InterPro" id="IPR052019">
    <property type="entry name" value="F420H2_bilvrd_red/Heme_oxyg"/>
</dbReference>
<dbReference type="NCBIfam" id="TIGR03618">
    <property type="entry name" value="Rv1155_F420"/>
    <property type="match status" value="1"/>
</dbReference>
<evidence type="ECO:0000313" key="5">
    <source>
        <dbReference type="Proteomes" id="UP000256709"/>
    </source>
</evidence>
<dbReference type="SUPFAM" id="SSF50475">
    <property type="entry name" value="FMN-binding split barrel"/>
    <property type="match status" value="1"/>
</dbReference>
<dbReference type="InterPro" id="IPR019920">
    <property type="entry name" value="F420-binding_dom_put"/>
</dbReference>
<protein>
    <recommendedName>
        <fullName evidence="3">Pyridoxamine 5'-phosphate oxidase N-terminal domain-containing protein</fullName>
    </recommendedName>
</protein>
<dbReference type="InterPro" id="IPR012349">
    <property type="entry name" value="Split_barrel_FMN-bd"/>
</dbReference>
<dbReference type="AlphaFoldDB" id="A0A3E0VBH1"/>
<dbReference type="PANTHER" id="PTHR35176:SF1">
    <property type="entry name" value="F420H(2)-DEPENDENT BILIVERDIN REDUCTASE"/>
    <property type="match status" value="1"/>
</dbReference>
<dbReference type="OrthoDB" id="4551790at2"/>
<reference evidence="4 5" key="1">
    <citation type="submission" date="2017-04" db="EMBL/GenBank/DDBJ databases">
        <title>Comparative genome analysis of Subtercola boreus.</title>
        <authorList>
            <person name="Cho Y.-J."/>
            <person name="Cho A."/>
            <person name="Kim O.-S."/>
            <person name="Lee J.-I."/>
        </authorList>
    </citation>
    <scope>NUCLEOTIDE SEQUENCE [LARGE SCALE GENOMIC DNA]</scope>
    <source>
        <strain evidence="4 5">P27444</strain>
    </source>
</reference>
<feature type="compositionally biased region" description="Basic residues" evidence="2">
    <location>
        <begin position="21"/>
        <end position="39"/>
    </location>
</feature>
<feature type="region of interest" description="Disordered" evidence="2">
    <location>
        <begin position="1"/>
        <end position="44"/>
    </location>
</feature>
<name>A0A3E0VBH1_9MICO</name>
<dbReference type="Proteomes" id="UP000256709">
    <property type="component" value="Unassembled WGS sequence"/>
</dbReference>
<dbReference type="GO" id="GO:0005829">
    <property type="term" value="C:cytosol"/>
    <property type="evidence" value="ECO:0007669"/>
    <property type="project" value="TreeGrafter"/>
</dbReference>
<dbReference type="GO" id="GO:0070967">
    <property type="term" value="F:coenzyme F420 binding"/>
    <property type="evidence" value="ECO:0007669"/>
    <property type="project" value="TreeGrafter"/>
</dbReference>
<organism evidence="4 5">
    <name type="scientific">Subtercola boreus</name>
    <dbReference type="NCBI Taxonomy" id="120213"/>
    <lineage>
        <taxon>Bacteria</taxon>
        <taxon>Bacillati</taxon>
        <taxon>Actinomycetota</taxon>
        <taxon>Actinomycetes</taxon>
        <taxon>Micrococcales</taxon>
        <taxon>Microbacteriaceae</taxon>
        <taxon>Subtercola</taxon>
    </lineage>
</organism>
<feature type="compositionally biased region" description="Basic and acidic residues" evidence="2">
    <location>
        <begin position="1"/>
        <end position="20"/>
    </location>
</feature>
<dbReference type="PANTHER" id="PTHR35176">
    <property type="entry name" value="HEME OXYGENASE HI_0854-RELATED"/>
    <property type="match status" value="1"/>
</dbReference>
<gene>
    <name evidence="4" type="ORF">B7R21_13500</name>
</gene>
<keyword evidence="1" id="KW-0560">Oxidoreductase</keyword>
<evidence type="ECO:0000256" key="1">
    <source>
        <dbReference type="ARBA" id="ARBA00023002"/>
    </source>
</evidence>
<accession>A0A3E0VBH1</accession>
<evidence type="ECO:0000313" key="4">
    <source>
        <dbReference type="EMBL" id="RFA07236.1"/>
    </source>
</evidence>
<sequence>MADSELRGPNPRREGSARRPRDPRRRGRAGRTSRVRPRRERQSVSAGIRLTAEGSTFVVDRHLAILTTLGPTGRLHSVPVGFTLEDGIARIITSDGTQKVRNAERGGQASVAQVDGGRWLSLQGPSTVVRDEAAVQHAVELYAGRYRQPGVNPRRVVIEIAVERALGSSGIVEK</sequence>
<feature type="domain" description="Pyridoxamine 5'-phosphate oxidase N-terminal" evidence="3">
    <location>
        <begin position="51"/>
        <end position="165"/>
    </location>
</feature>
<comment type="caution">
    <text evidence="4">The sequence shown here is derived from an EMBL/GenBank/DDBJ whole genome shotgun (WGS) entry which is preliminary data.</text>
</comment>
<dbReference type="Pfam" id="PF01243">
    <property type="entry name" value="PNPOx_N"/>
    <property type="match status" value="1"/>
</dbReference>
<dbReference type="InterPro" id="IPR011576">
    <property type="entry name" value="Pyridox_Oxase_N"/>
</dbReference>
<evidence type="ECO:0000256" key="2">
    <source>
        <dbReference type="SAM" id="MobiDB-lite"/>
    </source>
</evidence>
<evidence type="ECO:0000259" key="3">
    <source>
        <dbReference type="Pfam" id="PF01243"/>
    </source>
</evidence>